<dbReference type="EMBL" id="UGQT01000001">
    <property type="protein sequence ID" value="STZ58935.1"/>
    <property type="molecule type" value="Genomic_DNA"/>
</dbReference>
<dbReference type="PANTHER" id="PTHR33164">
    <property type="entry name" value="TRANSCRIPTIONAL REGULATOR, MARR FAMILY"/>
    <property type="match status" value="1"/>
</dbReference>
<gene>
    <name evidence="3" type="ORF">NCTC10821_02456</name>
</gene>
<dbReference type="PANTHER" id="PTHR33164:SF99">
    <property type="entry name" value="MARR FAMILY REGULATORY PROTEIN"/>
    <property type="match status" value="1"/>
</dbReference>
<dbReference type="Proteomes" id="UP000254978">
    <property type="component" value="Unassembled WGS sequence"/>
</dbReference>
<dbReference type="AlphaFoldDB" id="A0A378TGG1"/>
<accession>A0A378TGG1</accession>
<dbReference type="RefSeq" id="WP_115278590.1">
    <property type="nucleotide sequence ID" value="NZ_AP022600.1"/>
</dbReference>
<evidence type="ECO:0000313" key="4">
    <source>
        <dbReference type="Proteomes" id="UP000254978"/>
    </source>
</evidence>
<dbReference type="GO" id="GO:0006950">
    <property type="term" value="P:response to stress"/>
    <property type="evidence" value="ECO:0007669"/>
    <property type="project" value="TreeGrafter"/>
</dbReference>
<keyword evidence="4" id="KW-1185">Reference proteome</keyword>
<evidence type="ECO:0000256" key="1">
    <source>
        <dbReference type="SAM" id="MobiDB-lite"/>
    </source>
</evidence>
<evidence type="ECO:0000259" key="2">
    <source>
        <dbReference type="PROSITE" id="PS50995"/>
    </source>
</evidence>
<dbReference type="InterPro" id="IPR036388">
    <property type="entry name" value="WH-like_DNA-bd_sf"/>
</dbReference>
<dbReference type="OrthoDB" id="3821431at2"/>
<proteinExistence type="predicted"/>
<feature type="region of interest" description="Disordered" evidence="1">
    <location>
        <begin position="141"/>
        <end position="175"/>
    </location>
</feature>
<dbReference type="InterPro" id="IPR000835">
    <property type="entry name" value="HTH_MarR-typ"/>
</dbReference>
<reference evidence="3 4" key="1">
    <citation type="submission" date="2018-06" db="EMBL/GenBank/DDBJ databases">
        <authorList>
            <consortium name="Pathogen Informatics"/>
            <person name="Doyle S."/>
        </authorList>
    </citation>
    <scope>NUCLEOTIDE SEQUENCE [LARGE SCALE GENOMIC DNA]</scope>
    <source>
        <strain evidence="3 4">NCTC10821</strain>
    </source>
</reference>
<dbReference type="SMART" id="SM00347">
    <property type="entry name" value="HTH_MARR"/>
    <property type="match status" value="1"/>
</dbReference>
<name>A0A378TGG1_9MYCO</name>
<organism evidence="3 4">
    <name type="scientific">Mycolicibacterium tokaiense</name>
    <dbReference type="NCBI Taxonomy" id="39695"/>
    <lineage>
        <taxon>Bacteria</taxon>
        <taxon>Bacillati</taxon>
        <taxon>Actinomycetota</taxon>
        <taxon>Actinomycetes</taxon>
        <taxon>Mycobacteriales</taxon>
        <taxon>Mycobacteriaceae</taxon>
        <taxon>Mycolicibacterium</taxon>
    </lineage>
</organism>
<dbReference type="InterPro" id="IPR036390">
    <property type="entry name" value="WH_DNA-bd_sf"/>
</dbReference>
<dbReference type="GO" id="GO:0003700">
    <property type="term" value="F:DNA-binding transcription factor activity"/>
    <property type="evidence" value="ECO:0007669"/>
    <property type="project" value="InterPro"/>
</dbReference>
<dbReference type="Gene3D" id="1.10.10.10">
    <property type="entry name" value="Winged helix-like DNA-binding domain superfamily/Winged helix DNA-binding domain"/>
    <property type="match status" value="1"/>
</dbReference>
<feature type="domain" description="HTH marR-type" evidence="2">
    <location>
        <begin position="6"/>
        <end position="144"/>
    </location>
</feature>
<dbReference type="InterPro" id="IPR039422">
    <property type="entry name" value="MarR/SlyA-like"/>
</dbReference>
<dbReference type="SUPFAM" id="SSF46785">
    <property type="entry name" value="Winged helix' DNA-binding domain"/>
    <property type="match status" value="1"/>
</dbReference>
<dbReference type="PROSITE" id="PS50995">
    <property type="entry name" value="HTH_MARR_2"/>
    <property type="match status" value="1"/>
</dbReference>
<protein>
    <submittedName>
        <fullName evidence="3">Transcriptional regulator</fullName>
    </submittedName>
</protein>
<evidence type="ECO:0000313" key="3">
    <source>
        <dbReference type="EMBL" id="STZ58935.1"/>
    </source>
</evidence>
<sequence length="175" mass="19057">MPSALRPEQMRAYFALTEAVSLLQYAVAQQLQADGGLSYVQFEILATVADAEAALTMTDLADRVVYSRSGLTHQARLLEDAGLITRAPSPDDQRATLVDITEAGRARLAAVLPGHVQVVRDLLFEPMSARDVRTLGDLMTRTRDHMRARPPRSALRRSAGGITADSGHPRGHDRA</sequence>
<dbReference type="Pfam" id="PF12802">
    <property type="entry name" value="MarR_2"/>
    <property type="match status" value="1"/>
</dbReference>